<evidence type="ECO:0000256" key="2">
    <source>
        <dbReference type="ARBA" id="ARBA00004651"/>
    </source>
</evidence>
<evidence type="ECO:0000256" key="14">
    <source>
        <dbReference type="SAM" id="Phobius"/>
    </source>
</evidence>
<dbReference type="PANTHER" id="PTHR43065">
    <property type="entry name" value="SENSOR HISTIDINE KINASE"/>
    <property type="match status" value="1"/>
</dbReference>
<proteinExistence type="predicted"/>
<keyword evidence="12" id="KW-0902">Two-component regulatory system</keyword>
<reference evidence="16 17" key="1">
    <citation type="journal article" date="2005" name="Int. J. Syst. Evol. Microbiol.">
        <title>Bacillus litoralis sp. nov., isolated from a tidal flat of the Yellow Sea in Korea.</title>
        <authorList>
            <person name="Yoon J.H."/>
            <person name="Oh T.K."/>
        </authorList>
    </citation>
    <scope>NUCLEOTIDE SEQUENCE [LARGE SCALE GENOMIC DNA]</scope>
    <source>
        <strain evidence="16 17">SW-211</strain>
    </source>
</reference>
<dbReference type="InterPro" id="IPR036097">
    <property type="entry name" value="HisK_dim/P_sf"/>
</dbReference>
<evidence type="ECO:0000256" key="7">
    <source>
        <dbReference type="ARBA" id="ARBA00022692"/>
    </source>
</evidence>
<evidence type="ECO:0000256" key="10">
    <source>
        <dbReference type="ARBA" id="ARBA00022840"/>
    </source>
</evidence>
<feature type="transmembrane region" description="Helical" evidence="14">
    <location>
        <begin position="158"/>
        <end position="175"/>
    </location>
</feature>
<evidence type="ECO:0000256" key="12">
    <source>
        <dbReference type="ARBA" id="ARBA00023012"/>
    </source>
</evidence>
<dbReference type="EC" id="2.7.13.3" evidence="3"/>
<keyword evidence="6" id="KW-0808">Transferase</keyword>
<dbReference type="InterPro" id="IPR005467">
    <property type="entry name" value="His_kinase_dom"/>
</dbReference>
<keyword evidence="4" id="KW-1003">Cell membrane</keyword>
<dbReference type="PROSITE" id="PS50109">
    <property type="entry name" value="HIS_KIN"/>
    <property type="match status" value="1"/>
</dbReference>
<dbReference type="GO" id="GO:0071555">
    <property type="term" value="P:cell wall organization"/>
    <property type="evidence" value="ECO:0007669"/>
    <property type="project" value="InterPro"/>
</dbReference>
<dbReference type="PRINTS" id="PR00344">
    <property type="entry name" value="BCTRLSENSOR"/>
</dbReference>
<dbReference type="GO" id="GO:0000155">
    <property type="term" value="F:phosphorelay sensor kinase activity"/>
    <property type="evidence" value="ECO:0007669"/>
    <property type="project" value="InterPro"/>
</dbReference>
<dbReference type="Gene3D" id="3.30.565.10">
    <property type="entry name" value="Histidine kinase-like ATPase, C-terminal domain"/>
    <property type="match status" value="1"/>
</dbReference>
<dbReference type="PANTHER" id="PTHR43065:SF46">
    <property type="entry name" value="C4-DICARBOXYLATE TRANSPORT SENSOR PROTEIN DCTB"/>
    <property type="match status" value="1"/>
</dbReference>
<evidence type="ECO:0000256" key="5">
    <source>
        <dbReference type="ARBA" id="ARBA00022553"/>
    </source>
</evidence>
<protein>
    <recommendedName>
        <fullName evidence="3">histidine kinase</fullName>
        <ecNumber evidence="3">2.7.13.3</ecNumber>
    </recommendedName>
</protein>
<evidence type="ECO:0000259" key="15">
    <source>
        <dbReference type="PROSITE" id="PS50109"/>
    </source>
</evidence>
<dbReference type="Pfam" id="PF00512">
    <property type="entry name" value="HisKA"/>
    <property type="match status" value="1"/>
</dbReference>
<evidence type="ECO:0000256" key="1">
    <source>
        <dbReference type="ARBA" id="ARBA00000085"/>
    </source>
</evidence>
<evidence type="ECO:0000256" key="3">
    <source>
        <dbReference type="ARBA" id="ARBA00012438"/>
    </source>
</evidence>
<feature type="transmembrane region" description="Helical" evidence="14">
    <location>
        <begin position="128"/>
        <end position="146"/>
    </location>
</feature>
<feature type="transmembrane region" description="Helical" evidence="14">
    <location>
        <begin position="187"/>
        <end position="204"/>
    </location>
</feature>
<keyword evidence="17" id="KW-1185">Reference proteome</keyword>
<dbReference type="SMART" id="SM00388">
    <property type="entry name" value="HisKA"/>
    <property type="match status" value="1"/>
</dbReference>
<keyword evidence="10" id="KW-0067">ATP-binding</keyword>
<keyword evidence="11 14" id="KW-1133">Transmembrane helix</keyword>
<dbReference type="EMBL" id="VOQF01000001">
    <property type="protein sequence ID" value="TXC93013.1"/>
    <property type="molecule type" value="Genomic_DNA"/>
</dbReference>
<evidence type="ECO:0000313" key="17">
    <source>
        <dbReference type="Proteomes" id="UP000321363"/>
    </source>
</evidence>
<dbReference type="GO" id="GO:0005524">
    <property type="term" value="F:ATP binding"/>
    <property type="evidence" value="ECO:0007669"/>
    <property type="project" value="UniProtKB-KW"/>
</dbReference>
<feature type="domain" description="Histidine kinase" evidence="15">
    <location>
        <begin position="232"/>
        <end position="438"/>
    </location>
</feature>
<evidence type="ECO:0000256" key="6">
    <source>
        <dbReference type="ARBA" id="ARBA00022679"/>
    </source>
</evidence>
<dbReference type="InterPro" id="IPR036890">
    <property type="entry name" value="HATPase_C_sf"/>
</dbReference>
<evidence type="ECO:0000256" key="11">
    <source>
        <dbReference type="ARBA" id="ARBA00022989"/>
    </source>
</evidence>
<comment type="subcellular location">
    <subcellularLocation>
        <location evidence="2">Cell membrane</location>
        <topology evidence="2">Multi-pass membrane protein</topology>
    </subcellularLocation>
</comment>
<sequence length="440" mass="49798">MVLYCVKLLNLQTTIYRYLTNIFLNESQVEYMLYELILNLLFILVGIFVHHIWAEKTGHYQSKMIISVVFSITIGLCIIFRFHESFLHDLKFIPFIIGGLYGGIFVAAILFSFIVLFTIFIYGFTGSIGTIMIIFVILGLACGLISKKFIDSKLSEKLTIMTCIAFIFTVIMFLWRQNEETSIVHTLLYLNFPALSMFVIGYIMESIRGTILLRQQIAKSEKSEIVSQLAASVSHEVRNPLTVTRGFLQLVLEDDELPQEKRKSYIKLAIDELDTASNIINDYLTFAKPAPTNWELLDIEVQLNQIEDIILTYANMNSVSLDTEFASCIIQGNKQQFHQCLLNITKNCIEAMPNGGVLSIYTSIFQHHVLIQISDTGVGMTEEQINRIGEPYFSTKEKGTGLGMMVVFSIVKAMKGTISIQSKVGYGTKISLRFPIAIPK</sequence>
<dbReference type="SUPFAM" id="SSF55874">
    <property type="entry name" value="ATPase domain of HSP90 chaperone/DNA topoisomerase II/histidine kinase"/>
    <property type="match status" value="1"/>
</dbReference>
<evidence type="ECO:0000256" key="9">
    <source>
        <dbReference type="ARBA" id="ARBA00022777"/>
    </source>
</evidence>
<organism evidence="16 17">
    <name type="scientific">Metabacillus litoralis</name>
    <dbReference type="NCBI Taxonomy" id="152268"/>
    <lineage>
        <taxon>Bacteria</taxon>
        <taxon>Bacillati</taxon>
        <taxon>Bacillota</taxon>
        <taxon>Bacilli</taxon>
        <taxon>Bacillales</taxon>
        <taxon>Bacillaceae</taxon>
        <taxon>Metabacillus</taxon>
    </lineage>
</organism>
<gene>
    <name evidence="16" type="ORF">FS935_02125</name>
</gene>
<dbReference type="Pfam" id="PF02518">
    <property type="entry name" value="HATPase_c"/>
    <property type="match status" value="1"/>
</dbReference>
<feature type="transmembrane region" description="Helical" evidence="14">
    <location>
        <begin position="31"/>
        <end position="53"/>
    </location>
</feature>
<comment type="catalytic activity">
    <reaction evidence="1">
        <text>ATP + protein L-histidine = ADP + protein N-phospho-L-histidine.</text>
        <dbReference type="EC" id="2.7.13.3"/>
    </reaction>
</comment>
<feature type="transmembrane region" description="Helical" evidence="14">
    <location>
        <begin position="65"/>
        <end position="83"/>
    </location>
</feature>
<dbReference type="InterPro" id="IPR004358">
    <property type="entry name" value="Sig_transdc_His_kin-like_C"/>
</dbReference>
<keyword evidence="8" id="KW-0547">Nucleotide-binding</keyword>
<dbReference type="CDD" id="cd00082">
    <property type="entry name" value="HisKA"/>
    <property type="match status" value="1"/>
</dbReference>
<dbReference type="GO" id="GO:0005886">
    <property type="term" value="C:plasma membrane"/>
    <property type="evidence" value="ECO:0007669"/>
    <property type="project" value="UniProtKB-SubCell"/>
</dbReference>
<keyword evidence="7 14" id="KW-0812">Transmembrane</keyword>
<dbReference type="InterPro" id="IPR011620">
    <property type="entry name" value="Sig_transdc_His_kinase_LytS_TM"/>
</dbReference>
<dbReference type="Pfam" id="PF07694">
    <property type="entry name" value="5TM-5TMR_LYT"/>
    <property type="match status" value="1"/>
</dbReference>
<keyword evidence="5" id="KW-0597">Phosphoprotein</keyword>
<evidence type="ECO:0000313" key="16">
    <source>
        <dbReference type="EMBL" id="TXC93013.1"/>
    </source>
</evidence>
<feature type="transmembrane region" description="Helical" evidence="14">
    <location>
        <begin position="95"/>
        <end position="122"/>
    </location>
</feature>
<keyword evidence="13 14" id="KW-0472">Membrane</keyword>
<dbReference type="Gene3D" id="1.10.287.130">
    <property type="match status" value="1"/>
</dbReference>
<accession>A0A5C6W6R0</accession>
<evidence type="ECO:0000256" key="4">
    <source>
        <dbReference type="ARBA" id="ARBA00022475"/>
    </source>
</evidence>
<dbReference type="Proteomes" id="UP000321363">
    <property type="component" value="Unassembled WGS sequence"/>
</dbReference>
<dbReference type="SMART" id="SM00387">
    <property type="entry name" value="HATPase_c"/>
    <property type="match status" value="1"/>
</dbReference>
<name>A0A5C6W6R0_9BACI</name>
<comment type="caution">
    <text evidence="16">The sequence shown here is derived from an EMBL/GenBank/DDBJ whole genome shotgun (WGS) entry which is preliminary data.</text>
</comment>
<evidence type="ECO:0000256" key="8">
    <source>
        <dbReference type="ARBA" id="ARBA00022741"/>
    </source>
</evidence>
<dbReference type="InterPro" id="IPR003594">
    <property type="entry name" value="HATPase_dom"/>
</dbReference>
<dbReference type="InterPro" id="IPR003661">
    <property type="entry name" value="HisK_dim/P_dom"/>
</dbReference>
<dbReference type="SUPFAM" id="SSF47384">
    <property type="entry name" value="Homodimeric domain of signal transducing histidine kinase"/>
    <property type="match status" value="1"/>
</dbReference>
<evidence type="ECO:0000256" key="13">
    <source>
        <dbReference type="ARBA" id="ARBA00023136"/>
    </source>
</evidence>
<dbReference type="AlphaFoldDB" id="A0A5C6W6R0"/>
<keyword evidence="9 16" id="KW-0418">Kinase</keyword>